<dbReference type="InterPro" id="IPR036397">
    <property type="entry name" value="RNaseH_sf"/>
</dbReference>
<dbReference type="CDD" id="cd06145">
    <property type="entry name" value="REX1_like"/>
    <property type="match status" value="1"/>
</dbReference>
<name>A0A7R9QA90_9ACAR</name>
<dbReference type="EMBL" id="CAJPIZ010020654">
    <property type="protein sequence ID" value="CAG2117368.1"/>
    <property type="molecule type" value="Genomic_DNA"/>
</dbReference>
<dbReference type="Gene3D" id="3.30.420.10">
    <property type="entry name" value="Ribonuclease H-like superfamily/Ribonuclease H"/>
    <property type="match status" value="1"/>
</dbReference>
<dbReference type="InterPro" id="IPR047021">
    <property type="entry name" value="REXO1/3/4-like"/>
</dbReference>
<dbReference type="InterPro" id="IPR012337">
    <property type="entry name" value="RNaseH-like_sf"/>
</dbReference>
<dbReference type="InterPro" id="IPR013520">
    <property type="entry name" value="Ribonucl_H"/>
</dbReference>
<dbReference type="GO" id="GO:0004527">
    <property type="term" value="F:exonuclease activity"/>
    <property type="evidence" value="ECO:0007669"/>
    <property type="project" value="UniProtKB-KW"/>
</dbReference>
<comment type="similarity">
    <text evidence="2">Belongs to the REXO1/REXO3 family.</text>
</comment>
<organism evidence="8">
    <name type="scientific">Medioppia subpectinata</name>
    <dbReference type="NCBI Taxonomy" id="1979941"/>
    <lineage>
        <taxon>Eukaryota</taxon>
        <taxon>Metazoa</taxon>
        <taxon>Ecdysozoa</taxon>
        <taxon>Arthropoda</taxon>
        <taxon>Chelicerata</taxon>
        <taxon>Arachnida</taxon>
        <taxon>Acari</taxon>
        <taxon>Acariformes</taxon>
        <taxon>Sarcoptiformes</taxon>
        <taxon>Oribatida</taxon>
        <taxon>Brachypylina</taxon>
        <taxon>Oppioidea</taxon>
        <taxon>Oppiidae</taxon>
        <taxon>Medioppia</taxon>
    </lineage>
</organism>
<dbReference type="InterPro" id="IPR034922">
    <property type="entry name" value="REX1-like_exo"/>
</dbReference>
<dbReference type="Pfam" id="PF00929">
    <property type="entry name" value="RNase_T"/>
    <property type="match status" value="1"/>
</dbReference>
<dbReference type="SUPFAM" id="SSF53098">
    <property type="entry name" value="Ribonuclease H-like"/>
    <property type="match status" value="1"/>
</dbReference>
<dbReference type="GO" id="GO:0003676">
    <property type="term" value="F:nucleic acid binding"/>
    <property type="evidence" value="ECO:0007669"/>
    <property type="project" value="InterPro"/>
</dbReference>
<evidence type="ECO:0000256" key="1">
    <source>
        <dbReference type="ARBA" id="ARBA00004123"/>
    </source>
</evidence>
<keyword evidence="9" id="KW-1185">Reference proteome</keyword>
<comment type="subcellular location">
    <subcellularLocation>
        <location evidence="1">Nucleus</location>
    </subcellularLocation>
</comment>
<evidence type="ECO:0000256" key="4">
    <source>
        <dbReference type="ARBA" id="ARBA00022801"/>
    </source>
</evidence>
<feature type="domain" description="Exonuclease" evidence="7">
    <location>
        <begin position="65"/>
        <end position="227"/>
    </location>
</feature>
<protein>
    <recommendedName>
        <fullName evidence="7">Exonuclease domain-containing protein</fullName>
    </recommendedName>
</protein>
<evidence type="ECO:0000256" key="2">
    <source>
        <dbReference type="ARBA" id="ARBA00006357"/>
    </source>
</evidence>
<evidence type="ECO:0000256" key="5">
    <source>
        <dbReference type="ARBA" id="ARBA00022839"/>
    </source>
</evidence>
<keyword evidence="6" id="KW-0539">Nucleus</keyword>
<dbReference type="GO" id="GO:0005634">
    <property type="term" value="C:nucleus"/>
    <property type="evidence" value="ECO:0007669"/>
    <property type="project" value="UniProtKB-SubCell"/>
</dbReference>
<gene>
    <name evidence="8" type="ORF">OSB1V03_LOCUS17321</name>
</gene>
<dbReference type="FunFam" id="3.30.420.10:FF:000019">
    <property type="entry name" value="RNA exonuclease NEF-sp"/>
    <property type="match status" value="1"/>
</dbReference>
<dbReference type="OrthoDB" id="3996471at2759"/>
<evidence type="ECO:0000259" key="7">
    <source>
        <dbReference type="SMART" id="SM00479"/>
    </source>
</evidence>
<evidence type="ECO:0000256" key="6">
    <source>
        <dbReference type="ARBA" id="ARBA00023242"/>
    </source>
</evidence>
<keyword evidence="3" id="KW-0540">Nuclease</keyword>
<dbReference type="SMART" id="SM00479">
    <property type="entry name" value="EXOIII"/>
    <property type="match status" value="1"/>
</dbReference>
<evidence type="ECO:0000313" key="8">
    <source>
        <dbReference type="EMBL" id="CAD7638300.1"/>
    </source>
</evidence>
<dbReference type="PANTHER" id="PTHR12801:SF82">
    <property type="entry name" value="RNA EXONUCLEASE 5"/>
    <property type="match status" value="1"/>
</dbReference>
<evidence type="ECO:0000313" key="9">
    <source>
        <dbReference type="Proteomes" id="UP000759131"/>
    </source>
</evidence>
<accession>A0A7R9QA90</accession>
<dbReference type="Proteomes" id="UP000759131">
    <property type="component" value="Unassembled WGS sequence"/>
</dbReference>
<dbReference type="EMBL" id="OC875229">
    <property type="protein sequence ID" value="CAD7638300.1"/>
    <property type="molecule type" value="Genomic_DNA"/>
</dbReference>
<reference evidence="8" key="1">
    <citation type="submission" date="2020-11" db="EMBL/GenBank/DDBJ databases">
        <authorList>
            <person name="Tran Van P."/>
        </authorList>
    </citation>
    <scope>NUCLEOTIDE SEQUENCE</scope>
</reference>
<proteinExistence type="inferred from homology"/>
<dbReference type="PANTHER" id="PTHR12801">
    <property type="entry name" value="RNA EXONUCLEASE REXO1 / RECO3 FAMILY MEMBER-RELATED"/>
    <property type="match status" value="1"/>
</dbReference>
<keyword evidence="4" id="KW-0378">Hydrolase</keyword>
<keyword evidence="5" id="KW-0269">Exonuclease</keyword>
<dbReference type="AlphaFoldDB" id="A0A7R9QA90"/>
<sequence>MHKRRRFEAKDQEIEIPGEEKISRTELLLSTLQLAVEKYPLFSDITSEDFPTLKSKYCPVSDRSPIFSIDCEMCFTTADKLEVTRVSVVDENCAVVFDTLVKPKNKITNYLTKYSGITKKLLDPIDVTLEDVHKELDRILPEDAILCGQSLNCDLLALQLSHPYIIDTSVIYNTSGLRPVKPSLKFLSKKFLNLEIQNNDSSVGHDSTEDAVAAMKLVKLKLSMGLEFGDRVLSKVDYGNENRNFLPINSYLERINTKLNVFYDYCDIESSDKSLVIYSSSNKSSHQLSEAINQCIHSDKQICILLNKSGKCFIKF</sequence>
<evidence type="ECO:0000256" key="3">
    <source>
        <dbReference type="ARBA" id="ARBA00022722"/>
    </source>
</evidence>